<keyword evidence="4" id="KW-0560">Oxidoreductase</keyword>
<sequence>MDARLLIPRPEYALSLLEFANAIPTSILISAGLGVIRIVWNSRRDGAKLLPAPPSIPALGNLHLLKGNPMTCLEDWSKKLGPNYRFRNGGEYGDNWIKLRRFFTDALGQRRLPLYLEQINSEARFLIKYVSTKKSTPIDPTMYIMLLTFNVTMKILADYRIDDPNDPELLEELELQTKHFHATYPASNPVELQPFLKVFPQSWVTENRRRVGHSRSMRQKVNEFSGRG</sequence>
<evidence type="ECO:0000313" key="7">
    <source>
        <dbReference type="Proteomes" id="UP000242875"/>
    </source>
</evidence>
<comment type="similarity">
    <text evidence="1">Belongs to the cytochrome P450 family.</text>
</comment>
<proteinExistence type="inferred from homology"/>
<dbReference type="OrthoDB" id="1055148at2759"/>
<keyword evidence="7" id="KW-1185">Reference proteome</keyword>
<keyword evidence="2" id="KW-0349">Heme</keyword>
<evidence type="ECO:0000256" key="1">
    <source>
        <dbReference type="ARBA" id="ARBA00010617"/>
    </source>
</evidence>
<protein>
    <recommendedName>
        <fullName evidence="8">Cytochrome P450</fullName>
    </recommendedName>
</protein>
<dbReference type="GO" id="GO:0005506">
    <property type="term" value="F:iron ion binding"/>
    <property type="evidence" value="ECO:0007669"/>
    <property type="project" value="InterPro"/>
</dbReference>
<name>A0A261XVJ3_9FUNG</name>
<dbReference type="EMBL" id="MVBO01000172">
    <property type="protein sequence ID" value="OZJ02254.1"/>
    <property type="molecule type" value="Genomic_DNA"/>
</dbReference>
<gene>
    <name evidence="6" type="ORF">BZG36_05031</name>
</gene>
<evidence type="ECO:0000313" key="6">
    <source>
        <dbReference type="EMBL" id="OZJ02254.1"/>
    </source>
</evidence>
<dbReference type="Pfam" id="PF00067">
    <property type="entry name" value="p450"/>
    <property type="match status" value="1"/>
</dbReference>
<reference evidence="6 7" key="1">
    <citation type="journal article" date="2017" name="Mycologia">
        <title>Bifiguratus adelaidae, gen. et sp. nov., a new member of Mucoromycotina in endophytic and soil-dwelling habitats.</title>
        <authorList>
            <person name="Torres-Cruz T.J."/>
            <person name="Billingsley Tobias T.L."/>
            <person name="Almatruk M."/>
            <person name="Hesse C."/>
            <person name="Kuske C.R."/>
            <person name="Desiro A."/>
            <person name="Benucci G.M."/>
            <person name="Bonito G."/>
            <person name="Stajich J.E."/>
            <person name="Dunlap C."/>
            <person name="Arnold A.E."/>
            <person name="Porras-Alfaro A."/>
        </authorList>
    </citation>
    <scope>NUCLEOTIDE SEQUENCE [LARGE SCALE GENOMIC DNA]</scope>
    <source>
        <strain evidence="6 7">AZ0501</strain>
    </source>
</reference>
<keyword evidence="3" id="KW-0479">Metal-binding</keyword>
<dbReference type="GO" id="GO:0020037">
    <property type="term" value="F:heme binding"/>
    <property type="evidence" value="ECO:0007669"/>
    <property type="project" value="InterPro"/>
</dbReference>
<evidence type="ECO:0000256" key="4">
    <source>
        <dbReference type="ARBA" id="ARBA00023002"/>
    </source>
</evidence>
<dbReference type="GO" id="GO:0004497">
    <property type="term" value="F:monooxygenase activity"/>
    <property type="evidence" value="ECO:0007669"/>
    <property type="project" value="InterPro"/>
</dbReference>
<dbReference type="Proteomes" id="UP000242875">
    <property type="component" value="Unassembled WGS sequence"/>
</dbReference>
<keyword evidence="5" id="KW-0408">Iron</keyword>
<dbReference type="InterPro" id="IPR001128">
    <property type="entry name" value="Cyt_P450"/>
</dbReference>
<evidence type="ECO:0000256" key="2">
    <source>
        <dbReference type="ARBA" id="ARBA00022617"/>
    </source>
</evidence>
<dbReference type="AlphaFoldDB" id="A0A261XVJ3"/>
<organism evidence="6 7">
    <name type="scientific">Bifiguratus adelaidae</name>
    <dbReference type="NCBI Taxonomy" id="1938954"/>
    <lineage>
        <taxon>Eukaryota</taxon>
        <taxon>Fungi</taxon>
        <taxon>Fungi incertae sedis</taxon>
        <taxon>Mucoromycota</taxon>
        <taxon>Mucoromycotina</taxon>
        <taxon>Endogonomycetes</taxon>
        <taxon>Endogonales</taxon>
        <taxon>Endogonales incertae sedis</taxon>
        <taxon>Bifiguratus</taxon>
    </lineage>
</organism>
<dbReference type="PANTHER" id="PTHR24289">
    <property type="entry name" value="STEROID 17-ALPHA-HYDROXYLASE/17,20 LYASE"/>
    <property type="match status" value="1"/>
</dbReference>
<evidence type="ECO:0008006" key="8">
    <source>
        <dbReference type="Google" id="ProtNLM"/>
    </source>
</evidence>
<evidence type="ECO:0000256" key="3">
    <source>
        <dbReference type="ARBA" id="ARBA00022723"/>
    </source>
</evidence>
<dbReference type="Gene3D" id="1.10.630.10">
    <property type="entry name" value="Cytochrome P450"/>
    <property type="match status" value="1"/>
</dbReference>
<dbReference type="InterPro" id="IPR036396">
    <property type="entry name" value="Cyt_P450_sf"/>
</dbReference>
<dbReference type="PANTHER" id="PTHR24289:SF1">
    <property type="entry name" value="STEROID 17-ALPHA-HYDROXYLASE_17,20 LYASE"/>
    <property type="match status" value="1"/>
</dbReference>
<dbReference type="GO" id="GO:0016705">
    <property type="term" value="F:oxidoreductase activity, acting on paired donors, with incorporation or reduction of molecular oxygen"/>
    <property type="evidence" value="ECO:0007669"/>
    <property type="project" value="InterPro"/>
</dbReference>
<dbReference type="SUPFAM" id="SSF48264">
    <property type="entry name" value="Cytochrome P450"/>
    <property type="match status" value="1"/>
</dbReference>
<accession>A0A261XVJ3</accession>
<evidence type="ECO:0000256" key="5">
    <source>
        <dbReference type="ARBA" id="ARBA00023004"/>
    </source>
</evidence>
<comment type="caution">
    <text evidence="6">The sequence shown here is derived from an EMBL/GenBank/DDBJ whole genome shotgun (WGS) entry which is preliminary data.</text>
</comment>